<dbReference type="InterPro" id="IPR036388">
    <property type="entry name" value="WH-like_DNA-bd_sf"/>
</dbReference>
<keyword evidence="3" id="KW-0238">DNA-binding</keyword>
<reference evidence="3 4" key="1">
    <citation type="submission" date="2019-08" db="EMBL/GenBank/DDBJ databases">
        <title>Archaea genome.</title>
        <authorList>
            <person name="Kajale S."/>
            <person name="Shouche Y."/>
            <person name="Deshpande N."/>
            <person name="Sharma A."/>
        </authorList>
    </citation>
    <scope>NUCLEOTIDE SEQUENCE [LARGE SCALE GENOMIC DNA]</scope>
    <source>
        <strain evidence="3 4">ESP3B_9</strain>
    </source>
</reference>
<dbReference type="InterPro" id="IPR056528">
    <property type="entry name" value="HVO_2833_C"/>
</dbReference>
<comment type="caution">
    <text evidence="3">The sequence shown here is derived from an EMBL/GenBank/DDBJ whole genome shotgun (WGS) entry which is preliminary data.</text>
</comment>
<evidence type="ECO:0000313" key="3">
    <source>
        <dbReference type="EMBL" id="TYT63282.1"/>
    </source>
</evidence>
<evidence type="ECO:0000313" key="4">
    <source>
        <dbReference type="Proteomes" id="UP000324104"/>
    </source>
</evidence>
<keyword evidence="4" id="KW-1185">Reference proteome</keyword>
<dbReference type="EMBL" id="VTAW01000003">
    <property type="protein sequence ID" value="TYT63282.1"/>
    <property type="molecule type" value="Genomic_DNA"/>
</dbReference>
<dbReference type="CDD" id="cd00090">
    <property type="entry name" value="HTH_ARSR"/>
    <property type="match status" value="1"/>
</dbReference>
<organism evidence="3 4">
    <name type="scientific">Natrialba swarupiae</name>
    <dbReference type="NCBI Taxonomy" id="2448032"/>
    <lineage>
        <taxon>Archaea</taxon>
        <taxon>Methanobacteriati</taxon>
        <taxon>Methanobacteriota</taxon>
        <taxon>Stenosarchaea group</taxon>
        <taxon>Halobacteria</taxon>
        <taxon>Halobacteriales</taxon>
        <taxon>Natrialbaceae</taxon>
        <taxon>Natrialba</taxon>
    </lineage>
</organism>
<dbReference type="Proteomes" id="UP000324104">
    <property type="component" value="Unassembled WGS sequence"/>
</dbReference>
<evidence type="ECO:0000259" key="2">
    <source>
        <dbReference type="Pfam" id="PF24271"/>
    </source>
</evidence>
<sequence>MVEKSHFRLLSHLVVGSGSEVGISTLADQLDWSAGHTSRIVSELEAYGYVQTKQSGRQKLVSPTDIEPIQQLEGLLTEYSHMNLPDLVAGAGLLVLYYLDRGRTATELAELSGVSQATIYRRLDDFQRVGVVGKSKSQYRLNDPFAVLAPIARGLLHQKHRREAERHANGLNFIWETHDEFLFACDSDVTADGFYLTGPALFEAFDVPLLTRDRRHYFRTDRLSKITPAELVCHTLLIDDGPRYRTYCLLLMERQDIERTVLRERAEHYLPEATTDLRAIVDELLEFLETDGTTTTEQLPEWEDFKQTARDYEITV</sequence>
<feature type="domain" description="DUF7343" evidence="1">
    <location>
        <begin position="24"/>
        <end position="62"/>
    </location>
</feature>
<dbReference type="RefSeq" id="WP_149080258.1">
    <property type="nucleotide sequence ID" value="NZ_VTAW01000003.1"/>
</dbReference>
<name>A0A5D5ATS7_9EURY</name>
<dbReference type="InterPro" id="IPR036390">
    <property type="entry name" value="WH_DNA-bd_sf"/>
</dbReference>
<dbReference type="InterPro" id="IPR055767">
    <property type="entry name" value="DUF7343"/>
</dbReference>
<feature type="domain" description="HVO-2833 C-terminal" evidence="2">
    <location>
        <begin position="191"/>
        <end position="314"/>
    </location>
</feature>
<gene>
    <name evidence="3" type="ORF">FYC77_04215</name>
</gene>
<dbReference type="SUPFAM" id="SSF46785">
    <property type="entry name" value="Winged helix' DNA-binding domain"/>
    <property type="match status" value="2"/>
</dbReference>
<dbReference type="Pfam" id="PF24271">
    <property type="entry name" value="HVO_2833_C"/>
    <property type="match status" value="1"/>
</dbReference>
<accession>A0A5D5ATS7</accession>
<dbReference type="AlphaFoldDB" id="A0A5D5ATS7"/>
<dbReference type="GO" id="GO:0003700">
    <property type="term" value="F:DNA-binding transcription factor activity"/>
    <property type="evidence" value="ECO:0007669"/>
    <property type="project" value="InterPro"/>
</dbReference>
<dbReference type="Pfam" id="PF24034">
    <property type="entry name" value="DUF7343"/>
    <property type="match status" value="1"/>
</dbReference>
<dbReference type="Gene3D" id="1.10.10.10">
    <property type="entry name" value="Winged helix-like DNA-binding domain superfamily/Winged helix DNA-binding domain"/>
    <property type="match status" value="1"/>
</dbReference>
<protein>
    <submittedName>
        <fullName evidence="3">Winged helix DNA-binding protein</fullName>
    </submittedName>
</protein>
<dbReference type="InterPro" id="IPR011991">
    <property type="entry name" value="ArsR-like_HTH"/>
</dbReference>
<proteinExistence type="predicted"/>
<evidence type="ECO:0000259" key="1">
    <source>
        <dbReference type="Pfam" id="PF24034"/>
    </source>
</evidence>
<dbReference type="GO" id="GO:0003677">
    <property type="term" value="F:DNA binding"/>
    <property type="evidence" value="ECO:0007669"/>
    <property type="project" value="UniProtKB-KW"/>
</dbReference>